<accession>A0A392T9N7</accession>
<protein>
    <submittedName>
        <fullName evidence="1">Uncharacterized protein</fullName>
    </submittedName>
</protein>
<evidence type="ECO:0000313" key="2">
    <source>
        <dbReference type="Proteomes" id="UP000265520"/>
    </source>
</evidence>
<dbReference type="EMBL" id="LXQA010525513">
    <property type="protein sequence ID" value="MCI57234.1"/>
    <property type="molecule type" value="Genomic_DNA"/>
</dbReference>
<dbReference type="AlphaFoldDB" id="A0A392T9N7"/>
<feature type="non-terminal residue" evidence="1">
    <location>
        <position position="1"/>
    </location>
</feature>
<proteinExistence type="predicted"/>
<dbReference type="Gene3D" id="1.25.10.10">
    <property type="entry name" value="Leucine-rich Repeat Variant"/>
    <property type="match status" value="1"/>
</dbReference>
<dbReference type="InterPro" id="IPR011989">
    <property type="entry name" value="ARM-like"/>
</dbReference>
<organism evidence="1 2">
    <name type="scientific">Trifolium medium</name>
    <dbReference type="NCBI Taxonomy" id="97028"/>
    <lineage>
        <taxon>Eukaryota</taxon>
        <taxon>Viridiplantae</taxon>
        <taxon>Streptophyta</taxon>
        <taxon>Embryophyta</taxon>
        <taxon>Tracheophyta</taxon>
        <taxon>Spermatophyta</taxon>
        <taxon>Magnoliopsida</taxon>
        <taxon>eudicotyledons</taxon>
        <taxon>Gunneridae</taxon>
        <taxon>Pentapetalae</taxon>
        <taxon>rosids</taxon>
        <taxon>fabids</taxon>
        <taxon>Fabales</taxon>
        <taxon>Fabaceae</taxon>
        <taxon>Papilionoideae</taxon>
        <taxon>50 kb inversion clade</taxon>
        <taxon>NPAAA clade</taxon>
        <taxon>Hologalegina</taxon>
        <taxon>IRL clade</taxon>
        <taxon>Trifolieae</taxon>
        <taxon>Trifolium</taxon>
    </lineage>
</organism>
<keyword evidence="2" id="KW-1185">Reference proteome</keyword>
<reference evidence="1 2" key="1">
    <citation type="journal article" date="2018" name="Front. Plant Sci.">
        <title>Red Clover (Trifolium pratense) and Zigzag Clover (T. medium) - A Picture of Genomic Similarities and Differences.</title>
        <authorList>
            <person name="Dluhosova J."/>
            <person name="Istvanek J."/>
            <person name="Nedelnik J."/>
            <person name="Repkova J."/>
        </authorList>
    </citation>
    <scope>NUCLEOTIDE SEQUENCE [LARGE SCALE GENOMIC DNA]</scope>
    <source>
        <strain evidence="2">cv. 10/8</strain>
        <tissue evidence="1">Leaf</tissue>
    </source>
</reference>
<evidence type="ECO:0000313" key="1">
    <source>
        <dbReference type="EMBL" id="MCI57234.1"/>
    </source>
</evidence>
<sequence length="84" mass="9548">KDTLDSGHEAEAQEALQLLIHVATKSLSYPSKALQVDLIDVVVNDMLLIAQNHYLEDWTRQLATEFILLFQTKLCGYQKNGLFE</sequence>
<dbReference type="Proteomes" id="UP000265520">
    <property type="component" value="Unassembled WGS sequence"/>
</dbReference>
<feature type="non-terminal residue" evidence="1">
    <location>
        <position position="84"/>
    </location>
</feature>
<comment type="caution">
    <text evidence="1">The sequence shown here is derived from an EMBL/GenBank/DDBJ whole genome shotgun (WGS) entry which is preliminary data.</text>
</comment>
<name>A0A392T9N7_9FABA</name>